<reference evidence="3" key="1">
    <citation type="journal article" date="2019" name="Int. J. Syst. Evol. Microbiol.">
        <title>The Global Catalogue of Microorganisms (GCM) 10K type strain sequencing project: providing services to taxonomists for standard genome sequencing and annotation.</title>
        <authorList>
            <consortium name="The Broad Institute Genomics Platform"/>
            <consortium name="The Broad Institute Genome Sequencing Center for Infectious Disease"/>
            <person name="Wu L."/>
            <person name="Ma J."/>
        </authorList>
    </citation>
    <scope>NUCLEOTIDE SEQUENCE [LARGE SCALE GENOMIC DNA]</scope>
    <source>
        <strain evidence="3">KACC 11299</strain>
    </source>
</reference>
<feature type="transmembrane region" description="Helical" evidence="1">
    <location>
        <begin position="71"/>
        <end position="90"/>
    </location>
</feature>
<feature type="transmembrane region" description="Helical" evidence="1">
    <location>
        <begin position="18"/>
        <end position="38"/>
    </location>
</feature>
<proteinExistence type="predicted"/>
<evidence type="ECO:0000313" key="2">
    <source>
        <dbReference type="EMBL" id="MFC5604461.1"/>
    </source>
</evidence>
<gene>
    <name evidence="2" type="ORF">ACFPTP_14610</name>
</gene>
<dbReference type="Proteomes" id="UP001596071">
    <property type="component" value="Unassembled WGS sequence"/>
</dbReference>
<dbReference type="EMBL" id="JBHSNP010000028">
    <property type="protein sequence ID" value="MFC5604461.1"/>
    <property type="molecule type" value="Genomic_DNA"/>
</dbReference>
<name>A0ABW0TZJ2_9BACL</name>
<protein>
    <submittedName>
        <fullName evidence="2">ABC transporter permease</fullName>
    </submittedName>
</protein>
<accession>A0ABW0TZJ2</accession>
<dbReference type="RefSeq" id="WP_381446260.1">
    <property type="nucleotide sequence ID" value="NZ_JBHSNP010000028.1"/>
</dbReference>
<evidence type="ECO:0000256" key="1">
    <source>
        <dbReference type="SAM" id="Phobius"/>
    </source>
</evidence>
<organism evidence="2 3">
    <name type="scientific">Sporosarcina koreensis</name>
    <dbReference type="NCBI Taxonomy" id="334735"/>
    <lineage>
        <taxon>Bacteria</taxon>
        <taxon>Bacillati</taxon>
        <taxon>Bacillota</taxon>
        <taxon>Bacilli</taxon>
        <taxon>Bacillales</taxon>
        <taxon>Caryophanaceae</taxon>
        <taxon>Sporosarcina</taxon>
    </lineage>
</organism>
<keyword evidence="3" id="KW-1185">Reference proteome</keyword>
<keyword evidence="1" id="KW-0472">Membrane</keyword>
<feature type="transmembrane region" description="Helical" evidence="1">
    <location>
        <begin position="44"/>
        <end position="64"/>
    </location>
</feature>
<keyword evidence="1" id="KW-0812">Transmembrane</keyword>
<feature type="transmembrane region" description="Helical" evidence="1">
    <location>
        <begin position="105"/>
        <end position="124"/>
    </location>
</feature>
<sequence length="143" mass="16497">MSAGEQFYNHIEKSRKTFIIIATINILFFSGISFTYVIPGLKGFSLFFMVLTLFMYFLAANIFVGLFKERIWFVFMLCIILNSLGMGWRLWLEWGEFSLIEHTDLAIYIGYPSVSAIIIIIFYISGNSLFRKKVNPSSKTIVS</sequence>
<comment type="caution">
    <text evidence="2">The sequence shown here is derived from an EMBL/GenBank/DDBJ whole genome shotgun (WGS) entry which is preliminary data.</text>
</comment>
<keyword evidence="1" id="KW-1133">Transmembrane helix</keyword>
<evidence type="ECO:0000313" key="3">
    <source>
        <dbReference type="Proteomes" id="UP001596071"/>
    </source>
</evidence>